<dbReference type="InterPro" id="IPR005733">
    <property type="entry name" value="TopoI_bac-type"/>
</dbReference>
<protein>
    <recommendedName>
        <fullName evidence="3">DNA topoisomerase</fullName>
        <ecNumber evidence="3">5.6.2.1</ecNumber>
    </recommendedName>
    <alternativeName>
        <fullName evidence="14">Omega-protein</fullName>
    </alternativeName>
    <alternativeName>
        <fullName evidence="13">Relaxing enzyme</fullName>
    </alternativeName>
    <alternativeName>
        <fullName evidence="11">Swivelase</fullName>
    </alternativeName>
    <alternativeName>
        <fullName evidence="12">Untwisting enzyme</fullName>
    </alternativeName>
</protein>
<dbReference type="HAMAP" id="MF_00952">
    <property type="entry name" value="Topoisom_1_prok"/>
    <property type="match status" value="1"/>
</dbReference>
<keyword evidence="8" id="KW-0799">Topoisomerase</keyword>
<feature type="compositionally biased region" description="Basic and acidic residues" evidence="15">
    <location>
        <begin position="208"/>
        <end position="221"/>
    </location>
</feature>
<evidence type="ECO:0000256" key="7">
    <source>
        <dbReference type="ARBA" id="ARBA00022842"/>
    </source>
</evidence>
<feature type="region of interest" description="Disordered" evidence="15">
    <location>
        <begin position="968"/>
        <end position="987"/>
    </location>
</feature>
<evidence type="ECO:0000256" key="5">
    <source>
        <dbReference type="ARBA" id="ARBA00022771"/>
    </source>
</evidence>
<evidence type="ECO:0000313" key="19">
    <source>
        <dbReference type="Proteomes" id="UP000604825"/>
    </source>
</evidence>
<evidence type="ECO:0000313" key="18">
    <source>
        <dbReference type="EMBL" id="CAD6337571.1"/>
    </source>
</evidence>
<keyword evidence="4" id="KW-0479">Metal-binding</keyword>
<dbReference type="PANTHER" id="PTHR42785:SF1">
    <property type="entry name" value="DNA TOPOISOMERASE"/>
    <property type="match status" value="1"/>
</dbReference>
<evidence type="ECO:0000256" key="4">
    <source>
        <dbReference type="ARBA" id="ARBA00022723"/>
    </source>
</evidence>
<dbReference type="GO" id="GO:0003677">
    <property type="term" value="F:DNA binding"/>
    <property type="evidence" value="ECO:0007669"/>
    <property type="project" value="UniProtKB-KW"/>
</dbReference>
<evidence type="ECO:0000256" key="11">
    <source>
        <dbReference type="ARBA" id="ARBA00030003"/>
    </source>
</evidence>
<dbReference type="SUPFAM" id="SSF56712">
    <property type="entry name" value="Prokaryotic type I DNA topoisomerase"/>
    <property type="match status" value="1"/>
</dbReference>
<dbReference type="SMART" id="SM00436">
    <property type="entry name" value="TOP1Bc"/>
    <property type="match status" value="1"/>
</dbReference>
<feature type="region of interest" description="Disordered" evidence="15">
    <location>
        <begin position="167"/>
        <end position="283"/>
    </location>
</feature>
<name>A0A811S7S1_9POAL</name>
<dbReference type="OrthoDB" id="430051at2759"/>
<sequence length="1123" mass="126018">MALQFRRLLPHGYAQRHRAVTHALSQPPPPPPPSLAMLQFEVFQRYSSAPWPFSPFRPCEMCGVAFRSNSTRKISSRNNFGVALQSKSSAFFTPGLFGNRSSVCFRATNSCGIALKANNMGNPRPFSTTYSKKLRFLIKNTTSFSNLNMRREDGSVAHSLFHRSEKRQSTLATCSTTADEASTSTSNSSESVTDTKTDTAKRKSSRGSKKEVDGDMKEKEVHTKKKRISARTRKAATKTTESTSANQENKKTDNCKSKKGADSSKEKKVNNRSKSKAKVSAASSVPSEAEICMKSSIDGSGIEKKPLVPLYPPRAKSVVVVESATKAKVIQNYLGDMYEVLPSYGHVRDLAGRSKSVRPDDDFSMVWEVPAAAWTHLKSIKVAVKGAENLILASDPDREGEAIAWHIKEMLEQQGALGCDVTVARVAFHEITEDAIKKALMSPRYIDMDLVNAYLARRSLDYLIGFGISPLLWRKLPGCQSAGRVQSAALALVCDREAEIEQFKPQEYWTVQTYFKMHFADPPNGTYIPFRIKHLNSKKLDQLSIRSQEEAEAIEKRIHSSKFEVLGVKRSKIHKNPPMPYITSSLQQDAANKLHFTAGYTMKTAQKLYEGINLSSEETTGLITYIRTDGFHISDGAAEDIRSLVKERCGQKYVSADTRKYLKKVKNAQEAHEAIRPTSIRRLPSSLVGILDDDSLKLYTLIWKRTMACQMEASRTEMIQVDIGTPEGEMIFHSAASKLDFKGYQAVYEDTEASPCSDSSEGDSVDEDNFEALSKLMVKDLVFPVNVHLGQHFTKPPSRYSEGALIKKLEELGIGRPSTYASIMKVLQDRKYVTAKSRVLHPEFRGRMVSAFLLHHFSEVADYSFTANMETELDNVSAGSTEWKGLLKDYWERFSKYCADASKLDGRKVERMLEEKFGPILFPDVDKDSRICPSCSEGTLRFKVSRYGEGYFIGCDRHPKCKYIARSLSQQEDETEPTEESPKSFTPRLLGVMPDSDQKVFLKQGPYGYYVQVGEDKKGLFPKRASLSEVKDIDSVTLEDAIELLQYPKILGKHPEDDHPVLITHSKVGYNIKHRRSLALVPKNTDPKKMTLERALKLLSGKSVRRIGRPKGKVEKKEPIEWH</sequence>
<evidence type="ECO:0000256" key="6">
    <source>
        <dbReference type="ARBA" id="ARBA00022833"/>
    </source>
</evidence>
<dbReference type="InterPro" id="IPR013498">
    <property type="entry name" value="Topo_IA_Znf"/>
</dbReference>
<evidence type="ECO:0000256" key="1">
    <source>
        <dbReference type="ARBA" id="ARBA00000213"/>
    </source>
</evidence>
<dbReference type="SMART" id="SM00437">
    <property type="entry name" value="TOP1Ac"/>
    <property type="match status" value="1"/>
</dbReference>
<dbReference type="Gene3D" id="3.30.65.10">
    <property type="entry name" value="Bacterial Topoisomerase I, domain 1"/>
    <property type="match status" value="1"/>
</dbReference>
<dbReference type="SMART" id="SM00493">
    <property type="entry name" value="TOPRIM"/>
    <property type="match status" value="1"/>
</dbReference>
<dbReference type="Gene3D" id="3.40.50.140">
    <property type="match status" value="1"/>
</dbReference>
<evidence type="ECO:0000259" key="16">
    <source>
        <dbReference type="PROSITE" id="PS50880"/>
    </source>
</evidence>
<organism evidence="18 19">
    <name type="scientific">Miscanthus lutarioriparius</name>
    <dbReference type="NCBI Taxonomy" id="422564"/>
    <lineage>
        <taxon>Eukaryota</taxon>
        <taxon>Viridiplantae</taxon>
        <taxon>Streptophyta</taxon>
        <taxon>Embryophyta</taxon>
        <taxon>Tracheophyta</taxon>
        <taxon>Spermatophyta</taxon>
        <taxon>Magnoliopsida</taxon>
        <taxon>Liliopsida</taxon>
        <taxon>Poales</taxon>
        <taxon>Poaceae</taxon>
        <taxon>PACMAD clade</taxon>
        <taxon>Panicoideae</taxon>
        <taxon>Andropogonodae</taxon>
        <taxon>Andropogoneae</taxon>
        <taxon>Saccharinae</taxon>
        <taxon>Miscanthus</taxon>
    </lineage>
</organism>
<feature type="compositionally biased region" description="Basic and acidic residues" evidence="15">
    <location>
        <begin position="248"/>
        <end position="269"/>
    </location>
</feature>
<feature type="compositionally biased region" description="Basic residues" evidence="15">
    <location>
        <begin position="222"/>
        <end position="236"/>
    </location>
</feature>
<dbReference type="PROSITE" id="PS00396">
    <property type="entry name" value="TOPO_IA_1"/>
    <property type="match status" value="1"/>
</dbReference>
<feature type="domain" description="Toprim" evidence="16">
    <location>
        <begin position="316"/>
        <end position="431"/>
    </location>
</feature>
<dbReference type="EC" id="5.6.2.1" evidence="3"/>
<evidence type="ECO:0000256" key="15">
    <source>
        <dbReference type="SAM" id="MobiDB-lite"/>
    </source>
</evidence>
<dbReference type="InterPro" id="IPR013497">
    <property type="entry name" value="Topo_IA_cen"/>
</dbReference>
<dbReference type="Pfam" id="PF13368">
    <property type="entry name" value="Toprim_C_rpt"/>
    <property type="match status" value="1"/>
</dbReference>
<keyword evidence="10" id="KW-0413">Isomerase</keyword>
<evidence type="ECO:0000256" key="8">
    <source>
        <dbReference type="ARBA" id="ARBA00023029"/>
    </source>
</evidence>
<dbReference type="GO" id="GO:0008270">
    <property type="term" value="F:zinc ion binding"/>
    <property type="evidence" value="ECO:0007669"/>
    <property type="project" value="UniProtKB-KW"/>
</dbReference>
<dbReference type="InterPro" id="IPR028612">
    <property type="entry name" value="Topoisom_1_IA"/>
</dbReference>
<dbReference type="InterPro" id="IPR003601">
    <property type="entry name" value="Topo_IA_2"/>
</dbReference>
<evidence type="ECO:0000256" key="10">
    <source>
        <dbReference type="ARBA" id="ARBA00023235"/>
    </source>
</evidence>
<dbReference type="InterPro" id="IPR013826">
    <property type="entry name" value="Topo_IA_cen_sub3"/>
</dbReference>
<keyword evidence="7" id="KW-0460">Magnesium</keyword>
<evidence type="ECO:0000256" key="14">
    <source>
        <dbReference type="ARBA" id="ARBA00032877"/>
    </source>
</evidence>
<evidence type="ECO:0000256" key="9">
    <source>
        <dbReference type="ARBA" id="ARBA00023125"/>
    </source>
</evidence>
<dbReference type="InterPro" id="IPR000380">
    <property type="entry name" value="Topo_IA"/>
</dbReference>
<dbReference type="Gene3D" id="1.10.460.10">
    <property type="entry name" value="Topoisomerase I, domain 2"/>
    <property type="match status" value="1"/>
</dbReference>
<dbReference type="GO" id="GO:0005694">
    <property type="term" value="C:chromosome"/>
    <property type="evidence" value="ECO:0007669"/>
    <property type="project" value="InterPro"/>
</dbReference>
<dbReference type="PRINTS" id="PR00417">
    <property type="entry name" value="PRTPISMRASEI"/>
</dbReference>
<dbReference type="InterPro" id="IPR013824">
    <property type="entry name" value="Topo_IA_cen_sub1"/>
</dbReference>
<dbReference type="Pfam" id="PF01751">
    <property type="entry name" value="Toprim"/>
    <property type="match status" value="1"/>
</dbReference>
<keyword evidence="5" id="KW-0863">Zinc-finger</keyword>
<dbReference type="Pfam" id="PF01131">
    <property type="entry name" value="Topoisom_bac"/>
    <property type="match status" value="1"/>
</dbReference>
<dbReference type="Gene3D" id="1.10.290.10">
    <property type="entry name" value="Topoisomerase I, domain 4"/>
    <property type="match status" value="1"/>
</dbReference>
<dbReference type="GO" id="GO:0003917">
    <property type="term" value="F:DNA topoisomerase type I (single strand cut, ATP-independent) activity"/>
    <property type="evidence" value="ECO:0007669"/>
    <property type="project" value="UniProtKB-EC"/>
</dbReference>
<dbReference type="PROSITE" id="PS50880">
    <property type="entry name" value="TOPRIM"/>
    <property type="match status" value="1"/>
</dbReference>
<dbReference type="InterPro" id="IPR003602">
    <property type="entry name" value="Topo_IA_DNA-bd_dom"/>
</dbReference>
<dbReference type="PANTHER" id="PTHR42785">
    <property type="entry name" value="DNA TOPOISOMERASE, TYPE IA, CORE"/>
    <property type="match status" value="1"/>
</dbReference>
<dbReference type="PROSITE" id="PS52039">
    <property type="entry name" value="TOPO_IA_2"/>
    <property type="match status" value="1"/>
</dbReference>
<dbReference type="CDD" id="cd00186">
    <property type="entry name" value="TOP1Ac"/>
    <property type="match status" value="1"/>
</dbReference>
<dbReference type="InterPro" id="IPR023406">
    <property type="entry name" value="Topo_IA_AS"/>
</dbReference>
<dbReference type="CDD" id="cd03363">
    <property type="entry name" value="TOPRIM_TopoIA_TopoI"/>
    <property type="match status" value="1"/>
</dbReference>
<evidence type="ECO:0000256" key="2">
    <source>
        <dbReference type="ARBA" id="ARBA00009446"/>
    </source>
</evidence>
<keyword evidence="6" id="KW-0862">Zinc</keyword>
<evidence type="ECO:0000256" key="3">
    <source>
        <dbReference type="ARBA" id="ARBA00012891"/>
    </source>
</evidence>
<dbReference type="InterPro" id="IPR034149">
    <property type="entry name" value="TOPRIM_TopoI"/>
</dbReference>
<dbReference type="InterPro" id="IPR023405">
    <property type="entry name" value="Topo_IA_core_domain"/>
</dbReference>
<evidence type="ECO:0000259" key="17">
    <source>
        <dbReference type="PROSITE" id="PS52039"/>
    </source>
</evidence>
<keyword evidence="19" id="KW-1185">Reference proteome</keyword>
<proteinExistence type="inferred from homology"/>
<dbReference type="Gene3D" id="2.70.20.10">
    <property type="entry name" value="Topoisomerase I, domain 3"/>
    <property type="match status" value="1"/>
</dbReference>
<dbReference type="EMBL" id="CAJGYO010000018">
    <property type="protein sequence ID" value="CAD6337571.1"/>
    <property type="molecule type" value="Genomic_DNA"/>
</dbReference>
<dbReference type="InterPro" id="IPR025589">
    <property type="entry name" value="Toprim_C_rpt"/>
</dbReference>
<dbReference type="InterPro" id="IPR006171">
    <property type="entry name" value="TOPRIM_dom"/>
</dbReference>
<comment type="similarity">
    <text evidence="2">Belongs to the type IA topoisomerase family.</text>
</comment>
<evidence type="ECO:0000256" key="12">
    <source>
        <dbReference type="ARBA" id="ARBA00031985"/>
    </source>
</evidence>
<dbReference type="NCBIfam" id="TIGR01051">
    <property type="entry name" value="topA_bact"/>
    <property type="match status" value="1"/>
</dbReference>
<gene>
    <name evidence="18" type="ORF">NCGR_LOCUS61669</name>
</gene>
<comment type="caution">
    <text evidence="18">The sequence shown here is derived from an EMBL/GenBank/DDBJ whole genome shotgun (WGS) entry which is preliminary data.</text>
</comment>
<reference evidence="18" key="1">
    <citation type="submission" date="2020-10" db="EMBL/GenBank/DDBJ databases">
        <authorList>
            <person name="Han B."/>
            <person name="Lu T."/>
            <person name="Zhao Q."/>
            <person name="Huang X."/>
            <person name="Zhao Y."/>
        </authorList>
    </citation>
    <scope>NUCLEOTIDE SEQUENCE</scope>
</reference>
<dbReference type="GO" id="GO:0006265">
    <property type="term" value="P:DNA topological change"/>
    <property type="evidence" value="ECO:0007669"/>
    <property type="project" value="InterPro"/>
</dbReference>
<dbReference type="Proteomes" id="UP000604825">
    <property type="component" value="Unassembled WGS sequence"/>
</dbReference>
<accession>A0A811S7S1</accession>
<dbReference type="AlphaFoldDB" id="A0A811S7S1"/>
<dbReference type="InterPro" id="IPR013825">
    <property type="entry name" value="Topo_IA_cen_sub2"/>
</dbReference>
<keyword evidence="9" id="KW-0238">DNA-binding</keyword>
<evidence type="ECO:0000256" key="13">
    <source>
        <dbReference type="ARBA" id="ARBA00032235"/>
    </source>
</evidence>
<dbReference type="Pfam" id="PF01396">
    <property type="entry name" value="Zn_ribbon_Top1"/>
    <property type="match status" value="1"/>
</dbReference>
<comment type="catalytic activity">
    <reaction evidence="1">
        <text>ATP-independent breakage of single-stranded DNA, followed by passage and rejoining.</text>
        <dbReference type="EC" id="5.6.2.1"/>
    </reaction>
</comment>
<feature type="compositionally biased region" description="Low complexity" evidence="15">
    <location>
        <begin position="173"/>
        <end position="192"/>
    </location>
</feature>
<feature type="domain" description="Topo IA-type catalytic" evidence="17">
    <location>
        <begin position="447"/>
        <end position="898"/>
    </location>
</feature>